<dbReference type="Proteomes" id="UP001431192">
    <property type="component" value="Unassembled WGS sequence"/>
</dbReference>
<evidence type="ECO:0000256" key="2">
    <source>
        <dbReference type="ARBA" id="ARBA00022630"/>
    </source>
</evidence>
<dbReference type="SUPFAM" id="SSF63380">
    <property type="entry name" value="Riboflavin synthase domain-like"/>
    <property type="match status" value="1"/>
</dbReference>
<dbReference type="Gene3D" id="3.10.20.30">
    <property type="match status" value="1"/>
</dbReference>
<dbReference type="SUPFAM" id="SSF52343">
    <property type="entry name" value="Ferredoxin reductase-like, C-terminal NADP-linked domain"/>
    <property type="match status" value="1"/>
</dbReference>
<dbReference type="Pfam" id="PF00111">
    <property type="entry name" value="Fer2"/>
    <property type="match status" value="1"/>
</dbReference>
<comment type="similarity">
    <text evidence="11">In the N-terminal section; belongs to the FAD-binding oxidoreductase type 6 family.</text>
</comment>
<dbReference type="InterPro" id="IPR008333">
    <property type="entry name" value="Cbr1-like_FAD-bd_dom"/>
</dbReference>
<name>A0ABT2P5F1_9GAMM</name>
<feature type="domain" description="2Fe-2S ferredoxin-type" evidence="12">
    <location>
        <begin position="314"/>
        <end position="398"/>
    </location>
</feature>
<dbReference type="RefSeq" id="WP_261734074.1">
    <property type="nucleotide sequence ID" value="NZ_JAODOQ010000001.1"/>
</dbReference>
<dbReference type="Gene3D" id="2.40.30.10">
    <property type="entry name" value="Translation factors"/>
    <property type="match status" value="1"/>
</dbReference>
<dbReference type="PROSITE" id="PS00197">
    <property type="entry name" value="2FE2S_FER_1"/>
    <property type="match status" value="1"/>
</dbReference>
<keyword evidence="4" id="KW-0479">Metal-binding</keyword>
<keyword evidence="9" id="KW-0830">Ubiquinone</keyword>
<dbReference type="PROSITE" id="PS51085">
    <property type="entry name" value="2FE2S_FER_2"/>
    <property type="match status" value="1"/>
</dbReference>
<evidence type="ECO:0000313" key="15">
    <source>
        <dbReference type="Proteomes" id="UP001431192"/>
    </source>
</evidence>
<keyword evidence="8" id="KW-0411">Iron-sulfur</keyword>
<evidence type="ECO:0000256" key="7">
    <source>
        <dbReference type="ARBA" id="ARBA00023004"/>
    </source>
</evidence>
<keyword evidence="6" id="KW-0560">Oxidoreductase</keyword>
<dbReference type="InterPro" id="IPR039261">
    <property type="entry name" value="FNR_nucleotide-bd"/>
</dbReference>
<dbReference type="InterPro" id="IPR001433">
    <property type="entry name" value="OxRdtase_FAD/NAD-bd"/>
</dbReference>
<protein>
    <submittedName>
        <fullName evidence="14">Hybrid-cluster NAD(P)-dependent oxidoreductase</fullName>
    </submittedName>
</protein>
<keyword evidence="5" id="KW-0274">FAD</keyword>
<keyword evidence="7" id="KW-0408">Iron</keyword>
<keyword evidence="2" id="KW-0285">Flavoprotein</keyword>
<dbReference type="InterPro" id="IPR050415">
    <property type="entry name" value="MRET"/>
</dbReference>
<dbReference type="CDD" id="cd06215">
    <property type="entry name" value="FNR_iron_sulfur_binding_1"/>
    <property type="match status" value="1"/>
</dbReference>
<dbReference type="InterPro" id="IPR017927">
    <property type="entry name" value="FAD-bd_FR_type"/>
</dbReference>
<dbReference type="InterPro" id="IPR006058">
    <property type="entry name" value="2Fe2S_fd_BS"/>
</dbReference>
<evidence type="ECO:0000256" key="3">
    <source>
        <dbReference type="ARBA" id="ARBA00022714"/>
    </source>
</evidence>
<dbReference type="SUPFAM" id="SSF54292">
    <property type="entry name" value="2Fe-2S ferredoxin-like"/>
    <property type="match status" value="1"/>
</dbReference>
<dbReference type="CDD" id="cd00207">
    <property type="entry name" value="fer2"/>
    <property type="match status" value="1"/>
</dbReference>
<evidence type="ECO:0000259" key="12">
    <source>
        <dbReference type="PROSITE" id="PS51085"/>
    </source>
</evidence>
<proteinExistence type="inferred from homology"/>
<dbReference type="Pfam" id="PF00175">
    <property type="entry name" value="NAD_binding_1"/>
    <property type="match status" value="1"/>
</dbReference>
<keyword evidence="3" id="KW-0001">2Fe-2S</keyword>
<dbReference type="EMBL" id="JAODOQ010000001">
    <property type="protein sequence ID" value="MCT8987873.1"/>
    <property type="molecule type" value="Genomic_DNA"/>
</dbReference>
<dbReference type="Gene3D" id="3.40.50.80">
    <property type="entry name" value="Nucleotide-binding domain of ferredoxin-NADP reductase (FNR) module"/>
    <property type="match status" value="1"/>
</dbReference>
<dbReference type="PANTHER" id="PTHR47354:SF6">
    <property type="entry name" value="NADH OXIDOREDUCTASE HCR"/>
    <property type="match status" value="1"/>
</dbReference>
<comment type="cofactor">
    <cofactor evidence="10">
        <name>[2Fe-2S] cluster</name>
        <dbReference type="ChEBI" id="CHEBI:190135"/>
    </cofactor>
</comment>
<comment type="cofactor">
    <cofactor evidence="1">
        <name>FAD</name>
        <dbReference type="ChEBI" id="CHEBI:57692"/>
    </cofactor>
</comment>
<evidence type="ECO:0000256" key="8">
    <source>
        <dbReference type="ARBA" id="ARBA00023014"/>
    </source>
</evidence>
<keyword evidence="15" id="KW-1185">Reference proteome</keyword>
<evidence type="ECO:0000256" key="10">
    <source>
        <dbReference type="ARBA" id="ARBA00034078"/>
    </source>
</evidence>
<evidence type="ECO:0000256" key="4">
    <source>
        <dbReference type="ARBA" id="ARBA00022723"/>
    </source>
</evidence>
<dbReference type="Pfam" id="PF00970">
    <property type="entry name" value="FAD_binding_6"/>
    <property type="match status" value="1"/>
</dbReference>
<evidence type="ECO:0000256" key="9">
    <source>
        <dbReference type="ARBA" id="ARBA00023075"/>
    </source>
</evidence>
<gene>
    <name evidence="14" type="ORF">N4T56_17150</name>
</gene>
<evidence type="ECO:0000256" key="1">
    <source>
        <dbReference type="ARBA" id="ARBA00001974"/>
    </source>
</evidence>
<dbReference type="PANTHER" id="PTHR47354">
    <property type="entry name" value="NADH OXIDOREDUCTASE HCR"/>
    <property type="match status" value="1"/>
</dbReference>
<dbReference type="InterPro" id="IPR001041">
    <property type="entry name" value="2Fe-2S_ferredoxin-type"/>
</dbReference>
<evidence type="ECO:0000256" key="5">
    <source>
        <dbReference type="ARBA" id="ARBA00022827"/>
    </source>
</evidence>
<dbReference type="InterPro" id="IPR017938">
    <property type="entry name" value="Riboflavin_synthase-like_b-brl"/>
</dbReference>
<comment type="caution">
    <text evidence="14">The sequence shown here is derived from an EMBL/GenBank/DDBJ whole genome shotgun (WGS) entry which is preliminary data.</text>
</comment>
<dbReference type="InterPro" id="IPR012675">
    <property type="entry name" value="Beta-grasp_dom_sf"/>
</dbReference>
<reference evidence="14" key="1">
    <citation type="submission" date="2022-09" db="EMBL/GenBank/DDBJ databases">
        <title>Shewanella sp. KJ10-1 sp.nov, isolated from marine algae.</title>
        <authorList>
            <person name="Butt M."/>
            <person name="Lee J.K."/>
            <person name="Kim J.M."/>
            <person name="Choi D.G."/>
        </authorList>
    </citation>
    <scope>NUCLEOTIDE SEQUENCE</scope>
    <source>
        <strain evidence="14">KJ10-1</strain>
    </source>
</reference>
<dbReference type="InterPro" id="IPR036010">
    <property type="entry name" value="2Fe-2S_ferredoxin-like_sf"/>
</dbReference>
<evidence type="ECO:0000256" key="6">
    <source>
        <dbReference type="ARBA" id="ARBA00023002"/>
    </source>
</evidence>
<sequence length="398" mass="43056">MSTTPSVGFSFSQALSAQAAKSLTPVSEAPPKVEPVAQTSPEALLAADSWQRGEVQLRCVEKWNETHNVVSFRFQGLTPVKFNFKPGQFITFKLDINGDKVYRSYTISSSPSRPFSLVVTVKRITNGVVSNYLADTLNVGDEVTVTAPDGVFNLVDIVADKYLFLSAGCGVTPMHSMSRWLCDTTTNSDIAFVHSAKTVNDVMFADSMASMASRSQKFNLNYMLKSDDNSQMLTDKHAGTGFGIGRLNLESLIKLVPDYQQRTVFVCGPESYMADVKLLLQAADFDMSQFNQESFGDSSAMGVKAALESNPSTEQFMLSIGDKDIPLTGDQTLLDGIESEKLPIIAACRSGVCGACKCQVVSGTTQSTSTMNLTEDEIAAGFVLACSTKITSDVQLKM</sequence>
<evidence type="ECO:0000259" key="13">
    <source>
        <dbReference type="PROSITE" id="PS51384"/>
    </source>
</evidence>
<feature type="domain" description="FAD-binding FR-type" evidence="13">
    <location>
        <begin position="52"/>
        <end position="155"/>
    </location>
</feature>
<organism evidence="14 15">
    <name type="scientific">Shewanella phaeophyticola</name>
    <dbReference type="NCBI Taxonomy" id="2978345"/>
    <lineage>
        <taxon>Bacteria</taxon>
        <taxon>Pseudomonadati</taxon>
        <taxon>Pseudomonadota</taxon>
        <taxon>Gammaproteobacteria</taxon>
        <taxon>Alteromonadales</taxon>
        <taxon>Shewanellaceae</taxon>
        <taxon>Shewanella</taxon>
    </lineage>
</organism>
<evidence type="ECO:0000256" key="11">
    <source>
        <dbReference type="ARBA" id="ARBA00061434"/>
    </source>
</evidence>
<dbReference type="PROSITE" id="PS51384">
    <property type="entry name" value="FAD_FR"/>
    <property type="match status" value="1"/>
</dbReference>
<evidence type="ECO:0000313" key="14">
    <source>
        <dbReference type="EMBL" id="MCT8987873.1"/>
    </source>
</evidence>
<accession>A0ABT2P5F1</accession>